<accession>A0A7U0J6P8</accession>
<gene>
    <name evidence="1" type="primary">208</name>
    <name evidence="1" type="ORF">SEA_MEGANTHEEKILLA_208</name>
</gene>
<evidence type="ECO:0000313" key="2">
    <source>
        <dbReference type="Proteomes" id="UP000596355"/>
    </source>
</evidence>
<reference evidence="1 2" key="1">
    <citation type="submission" date="2021-01" db="EMBL/GenBank/DDBJ databases">
        <authorList>
            <person name="Olabode J."/>
            <person name="Purtell M.C."/>
            <person name="Talati K."/>
            <person name="Shaffer C.D."/>
            <person name="Weston-Hafer K.A."/>
            <person name="Garlena R.A."/>
            <person name="Russell D.A."/>
            <person name="Pope W.H."/>
            <person name="Jacobs-Sera D."/>
            <person name="Hatfull G.F."/>
        </authorList>
    </citation>
    <scope>NUCLEOTIDE SEQUENCE [LARGE SCALE GENOMIC DNA]</scope>
</reference>
<evidence type="ECO:0000313" key="1">
    <source>
        <dbReference type="EMBL" id="QQV92545.1"/>
    </source>
</evidence>
<sequence>MFRILNDWGAGGVTIYSGTQEEIFKALSEYMEKPDSEYYETCDC</sequence>
<name>A0A7U0J6P8_9CAUD</name>
<dbReference type="Proteomes" id="UP000596355">
    <property type="component" value="Segment"/>
</dbReference>
<protein>
    <submittedName>
        <fullName evidence="1">Uncharacterized protein</fullName>
    </submittedName>
</protein>
<proteinExistence type="predicted"/>
<organism evidence="1 2">
    <name type="scientific">Streptomyces phage MeganTheeKilla</name>
    <dbReference type="NCBI Taxonomy" id="2801897"/>
    <lineage>
        <taxon>Viruses</taxon>
        <taxon>Duplodnaviria</taxon>
        <taxon>Heunggongvirae</taxon>
        <taxon>Uroviricota</taxon>
        <taxon>Caudoviricetes</taxon>
        <taxon>Stanwilliamsviridae</taxon>
        <taxon>Loccivirinae</taxon>
        <taxon>Gilsonvirus</taxon>
        <taxon>Gilsonvirus gilson</taxon>
    </lineage>
</organism>
<dbReference type="EMBL" id="MW435853">
    <property type="protein sequence ID" value="QQV92545.1"/>
    <property type="molecule type" value="Genomic_DNA"/>
</dbReference>